<dbReference type="KEGG" id="ztr:MYCGRDRAFT_107824"/>
<evidence type="ECO:0000256" key="2">
    <source>
        <dbReference type="SAM" id="SignalP"/>
    </source>
</evidence>
<keyword evidence="4" id="KW-1185">Reference proteome</keyword>
<proteinExistence type="predicted"/>
<evidence type="ECO:0000313" key="4">
    <source>
        <dbReference type="Proteomes" id="UP000008062"/>
    </source>
</evidence>
<dbReference type="Proteomes" id="UP000008062">
    <property type="component" value="Chromosome 2"/>
</dbReference>
<organism evidence="3 4">
    <name type="scientific">Zymoseptoria tritici (strain CBS 115943 / IPO323)</name>
    <name type="common">Speckled leaf blotch fungus</name>
    <name type="synonym">Septoria tritici</name>
    <dbReference type="NCBI Taxonomy" id="336722"/>
    <lineage>
        <taxon>Eukaryota</taxon>
        <taxon>Fungi</taxon>
        <taxon>Dikarya</taxon>
        <taxon>Ascomycota</taxon>
        <taxon>Pezizomycotina</taxon>
        <taxon>Dothideomycetes</taxon>
        <taxon>Dothideomycetidae</taxon>
        <taxon>Mycosphaerellales</taxon>
        <taxon>Mycosphaerellaceae</taxon>
        <taxon>Zymoseptoria</taxon>
    </lineage>
</organism>
<name>F9X2I7_ZYMTI</name>
<feature type="compositionally biased region" description="Low complexity" evidence="1">
    <location>
        <begin position="51"/>
        <end position="83"/>
    </location>
</feature>
<feature type="chain" id="PRO_5003391246" evidence="2">
    <location>
        <begin position="18"/>
        <end position="136"/>
    </location>
</feature>
<dbReference type="EMBL" id="CM001197">
    <property type="protein sequence ID" value="EGP90772.1"/>
    <property type="molecule type" value="Genomic_DNA"/>
</dbReference>
<dbReference type="RefSeq" id="XP_003855796.1">
    <property type="nucleotide sequence ID" value="XM_003855748.1"/>
</dbReference>
<feature type="signal peptide" evidence="2">
    <location>
        <begin position="1"/>
        <end position="17"/>
    </location>
</feature>
<dbReference type="GeneID" id="13403736"/>
<dbReference type="InParanoid" id="F9X2I7"/>
<keyword evidence="2" id="KW-0732">Signal</keyword>
<dbReference type="STRING" id="336722.F9X2I7"/>
<evidence type="ECO:0000256" key="1">
    <source>
        <dbReference type="SAM" id="MobiDB-lite"/>
    </source>
</evidence>
<feature type="region of interest" description="Disordered" evidence="1">
    <location>
        <begin position="51"/>
        <end position="112"/>
    </location>
</feature>
<sequence length="136" mass="13300">MKYSAILLASGLTAAYALPTAQPATDLAVEKRTLGLLHKVLGSLGQYGHGSIPSSYGGSKPSGYSPPSSYSHGSSPPSSYGVPSGYGSGGGSSHGVPSGYGSNGGSSHSSGCPGCNGGGLPPTNGPFLRSANLTIR</sequence>
<feature type="region of interest" description="Disordered" evidence="1">
    <location>
        <begin position="117"/>
        <end position="136"/>
    </location>
</feature>
<dbReference type="HOGENOM" id="CLU_1877083_0_0_1"/>
<protein>
    <submittedName>
        <fullName evidence="3">Uncharacterized protein</fullName>
    </submittedName>
</protein>
<feature type="compositionally biased region" description="Gly residues" evidence="1">
    <location>
        <begin position="84"/>
        <end position="93"/>
    </location>
</feature>
<feature type="compositionally biased region" description="Low complexity" evidence="1">
    <location>
        <begin position="94"/>
        <end position="112"/>
    </location>
</feature>
<gene>
    <name evidence="3" type="ORF">MYCGRDRAFT_107824</name>
</gene>
<dbReference type="OrthoDB" id="10594889at2759"/>
<accession>F9X2I7</accession>
<evidence type="ECO:0000313" key="3">
    <source>
        <dbReference type="EMBL" id="EGP90772.1"/>
    </source>
</evidence>
<dbReference type="AlphaFoldDB" id="F9X2I7"/>
<reference evidence="3 4" key="1">
    <citation type="journal article" date="2011" name="PLoS Genet.">
        <title>Finished genome of the fungal wheat pathogen Mycosphaerella graminicola reveals dispensome structure, chromosome plasticity, and stealth pathogenesis.</title>
        <authorList>
            <person name="Goodwin S.B."/>
            <person name="Ben M'barek S."/>
            <person name="Dhillon B."/>
            <person name="Wittenberg A.H.J."/>
            <person name="Crane C.F."/>
            <person name="Hane J.K."/>
            <person name="Foster A.J."/>
            <person name="Van der Lee T.A.J."/>
            <person name="Grimwood J."/>
            <person name="Aerts A."/>
            <person name="Antoniw J."/>
            <person name="Bailey A."/>
            <person name="Bluhm B."/>
            <person name="Bowler J."/>
            <person name="Bristow J."/>
            <person name="van der Burgt A."/>
            <person name="Canto-Canche B."/>
            <person name="Churchill A.C.L."/>
            <person name="Conde-Ferraez L."/>
            <person name="Cools H.J."/>
            <person name="Coutinho P.M."/>
            <person name="Csukai M."/>
            <person name="Dehal P."/>
            <person name="De Wit P."/>
            <person name="Donzelli B."/>
            <person name="van de Geest H.C."/>
            <person name="van Ham R.C.H.J."/>
            <person name="Hammond-Kosack K.E."/>
            <person name="Henrissat B."/>
            <person name="Kilian A."/>
            <person name="Kobayashi A.K."/>
            <person name="Koopmann E."/>
            <person name="Kourmpetis Y."/>
            <person name="Kuzniar A."/>
            <person name="Lindquist E."/>
            <person name="Lombard V."/>
            <person name="Maliepaard C."/>
            <person name="Martins N."/>
            <person name="Mehrabi R."/>
            <person name="Nap J.P.H."/>
            <person name="Ponomarenko A."/>
            <person name="Rudd J.J."/>
            <person name="Salamov A."/>
            <person name="Schmutz J."/>
            <person name="Schouten H.J."/>
            <person name="Shapiro H."/>
            <person name="Stergiopoulos I."/>
            <person name="Torriani S.F.F."/>
            <person name="Tu H."/>
            <person name="de Vries R.P."/>
            <person name="Waalwijk C."/>
            <person name="Ware S.B."/>
            <person name="Wiebenga A."/>
            <person name="Zwiers L.-H."/>
            <person name="Oliver R.P."/>
            <person name="Grigoriev I.V."/>
            <person name="Kema G.H.J."/>
        </authorList>
    </citation>
    <scope>NUCLEOTIDE SEQUENCE [LARGE SCALE GENOMIC DNA]</scope>
    <source>
        <strain evidence="4">CBS 115943 / IPO323</strain>
    </source>
</reference>